<feature type="transmembrane region" description="Helical" evidence="14">
    <location>
        <begin position="9"/>
        <end position="28"/>
    </location>
</feature>
<keyword evidence="13 14" id="KW-0472">Membrane</keyword>
<dbReference type="InterPro" id="IPR036890">
    <property type="entry name" value="HATPase_C_sf"/>
</dbReference>
<dbReference type="RefSeq" id="WP_115995251.1">
    <property type="nucleotide sequence ID" value="NZ_QRDY01000022.1"/>
</dbReference>
<name>A0A3D9HYY8_9BACL</name>
<dbReference type="PANTHER" id="PTHR45453">
    <property type="entry name" value="PHOSPHATE REGULON SENSOR PROTEIN PHOR"/>
    <property type="match status" value="1"/>
</dbReference>
<dbReference type="CDD" id="cd00082">
    <property type="entry name" value="HisKA"/>
    <property type="match status" value="1"/>
</dbReference>
<evidence type="ECO:0000313" key="16">
    <source>
        <dbReference type="EMBL" id="RED54722.1"/>
    </source>
</evidence>
<evidence type="ECO:0000256" key="11">
    <source>
        <dbReference type="ARBA" id="ARBA00022989"/>
    </source>
</evidence>
<evidence type="ECO:0000313" key="17">
    <source>
        <dbReference type="Proteomes" id="UP000256869"/>
    </source>
</evidence>
<keyword evidence="11 14" id="KW-1133">Transmembrane helix</keyword>
<dbReference type="GO" id="GO:0016036">
    <property type="term" value="P:cellular response to phosphate starvation"/>
    <property type="evidence" value="ECO:0007669"/>
    <property type="project" value="TreeGrafter"/>
</dbReference>
<accession>A0A3D9HYY8</accession>
<dbReference type="PROSITE" id="PS50109">
    <property type="entry name" value="HIS_KIN"/>
    <property type="match status" value="1"/>
</dbReference>
<dbReference type="InterPro" id="IPR005467">
    <property type="entry name" value="His_kinase_dom"/>
</dbReference>
<evidence type="ECO:0000256" key="13">
    <source>
        <dbReference type="ARBA" id="ARBA00023136"/>
    </source>
</evidence>
<dbReference type="EMBL" id="QRDY01000022">
    <property type="protein sequence ID" value="RED54722.1"/>
    <property type="molecule type" value="Genomic_DNA"/>
</dbReference>
<comment type="caution">
    <text evidence="16">The sequence shown here is derived from an EMBL/GenBank/DDBJ whole genome shotgun (WGS) entry which is preliminary data.</text>
</comment>
<dbReference type="Pfam" id="PF00512">
    <property type="entry name" value="HisKA"/>
    <property type="match status" value="1"/>
</dbReference>
<feature type="domain" description="Histidine kinase" evidence="15">
    <location>
        <begin position="120"/>
        <end position="327"/>
    </location>
</feature>
<dbReference type="GO" id="GO:0005886">
    <property type="term" value="C:plasma membrane"/>
    <property type="evidence" value="ECO:0007669"/>
    <property type="project" value="UniProtKB-SubCell"/>
</dbReference>
<dbReference type="SMART" id="SM00388">
    <property type="entry name" value="HisKA"/>
    <property type="match status" value="1"/>
</dbReference>
<evidence type="ECO:0000256" key="6">
    <source>
        <dbReference type="ARBA" id="ARBA00022679"/>
    </source>
</evidence>
<evidence type="ECO:0000259" key="15">
    <source>
        <dbReference type="PROSITE" id="PS50109"/>
    </source>
</evidence>
<evidence type="ECO:0000256" key="9">
    <source>
        <dbReference type="ARBA" id="ARBA00022777"/>
    </source>
</evidence>
<evidence type="ECO:0000256" key="12">
    <source>
        <dbReference type="ARBA" id="ARBA00023012"/>
    </source>
</evidence>
<dbReference type="OrthoDB" id="9780487at2"/>
<dbReference type="AlphaFoldDB" id="A0A3D9HYY8"/>
<comment type="catalytic activity">
    <reaction evidence="1">
        <text>ATP + protein L-histidine = ADP + protein N-phospho-L-histidine.</text>
        <dbReference type="EC" id="2.7.13.3"/>
    </reaction>
</comment>
<evidence type="ECO:0000256" key="5">
    <source>
        <dbReference type="ARBA" id="ARBA00022553"/>
    </source>
</evidence>
<keyword evidence="10" id="KW-0067">ATP-binding</keyword>
<gene>
    <name evidence="16" type="ORF">DFP95_12247</name>
</gene>
<dbReference type="SUPFAM" id="SSF47384">
    <property type="entry name" value="Homodimeric domain of signal transducing histidine kinase"/>
    <property type="match status" value="1"/>
</dbReference>
<evidence type="ECO:0000256" key="7">
    <source>
        <dbReference type="ARBA" id="ARBA00022692"/>
    </source>
</evidence>
<evidence type="ECO:0000256" key="8">
    <source>
        <dbReference type="ARBA" id="ARBA00022741"/>
    </source>
</evidence>
<dbReference type="Proteomes" id="UP000256869">
    <property type="component" value="Unassembled WGS sequence"/>
</dbReference>
<dbReference type="InterPro" id="IPR050351">
    <property type="entry name" value="BphY/WalK/GraS-like"/>
</dbReference>
<keyword evidence="12" id="KW-0902">Two-component regulatory system</keyword>
<dbReference type="EC" id="2.7.13.3" evidence="3"/>
<keyword evidence="9 16" id="KW-0418">Kinase</keyword>
<protein>
    <recommendedName>
        <fullName evidence="3">histidine kinase</fullName>
        <ecNumber evidence="3">2.7.13.3</ecNumber>
    </recommendedName>
</protein>
<comment type="subcellular location">
    <subcellularLocation>
        <location evidence="2">Cell membrane</location>
        <topology evidence="2">Multi-pass membrane protein</topology>
    </subcellularLocation>
</comment>
<dbReference type="PRINTS" id="PR00344">
    <property type="entry name" value="BCTRLSENSOR"/>
</dbReference>
<evidence type="ECO:0000256" key="4">
    <source>
        <dbReference type="ARBA" id="ARBA00022475"/>
    </source>
</evidence>
<evidence type="ECO:0000256" key="10">
    <source>
        <dbReference type="ARBA" id="ARBA00022840"/>
    </source>
</evidence>
<keyword evidence="4" id="KW-1003">Cell membrane</keyword>
<reference evidence="16 17" key="1">
    <citation type="submission" date="2018-07" db="EMBL/GenBank/DDBJ databases">
        <title>Genomic Encyclopedia of Type Strains, Phase III (KMG-III): the genomes of soil and plant-associated and newly described type strains.</title>
        <authorList>
            <person name="Whitman W."/>
        </authorList>
    </citation>
    <scope>NUCLEOTIDE SEQUENCE [LARGE SCALE GENOMIC DNA]</scope>
    <source>
        <strain evidence="16 17">CECT 8236</strain>
    </source>
</reference>
<evidence type="ECO:0000256" key="2">
    <source>
        <dbReference type="ARBA" id="ARBA00004651"/>
    </source>
</evidence>
<dbReference type="Gene3D" id="3.30.565.10">
    <property type="entry name" value="Histidine kinase-like ATPase, C-terminal domain"/>
    <property type="match status" value="1"/>
</dbReference>
<organism evidence="16 17">
    <name type="scientific">Cohnella lupini</name>
    <dbReference type="NCBI Taxonomy" id="1294267"/>
    <lineage>
        <taxon>Bacteria</taxon>
        <taxon>Bacillati</taxon>
        <taxon>Bacillota</taxon>
        <taxon>Bacilli</taxon>
        <taxon>Bacillales</taxon>
        <taxon>Paenibacillaceae</taxon>
        <taxon>Cohnella</taxon>
    </lineage>
</organism>
<keyword evidence="6" id="KW-0808">Transferase</keyword>
<keyword evidence="5" id="KW-0597">Phosphoprotein</keyword>
<keyword evidence="8" id="KW-0547">Nucleotide-binding</keyword>
<dbReference type="SMART" id="SM00387">
    <property type="entry name" value="HATPase_c"/>
    <property type="match status" value="1"/>
</dbReference>
<dbReference type="InterPro" id="IPR036097">
    <property type="entry name" value="HisK_dim/P_sf"/>
</dbReference>
<dbReference type="InterPro" id="IPR003661">
    <property type="entry name" value="HisK_dim/P_dom"/>
</dbReference>
<dbReference type="Pfam" id="PF02518">
    <property type="entry name" value="HATPase_c"/>
    <property type="match status" value="1"/>
</dbReference>
<dbReference type="GO" id="GO:0000155">
    <property type="term" value="F:phosphorelay sensor kinase activity"/>
    <property type="evidence" value="ECO:0007669"/>
    <property type="project" value="InterPro"/>
</dbReference>
<dbReference type="InterPro" id="IPR004358">
    <property type="entry name" value="Sig_transdc_His_kin-like_C"/>
</dbReference>
<sequence length="330" mass="38088">MKLFMREHLPLILFHIFQLFIVLLVYWLDGYRNLHTGLYSVFLGIVVLSAYLVYRYSTHQSFYKKLSAPMDSLDDSIHGGGTAPLSAAFDELLRSQYDHFQQQLKIREKTRTDHLTFMNQWVHQMKTPLSVIRLMIEEGKDERSSSMLEETDRLEKGLDTVLHAARLETFERDFQVEAVRLRAIVENVIHENKRSFIVSQVYPDLQVASDLIVESDAKWLSFMIGQLVTNAIKYSAGSHQKITFSSAVLDNQAILEIRDRGVGIPLSDRKRVFQPFYTGENGRQYRESTGMGLYFVREISSRLGHRLELESEVGTGTSVKLFFASYLTRT</sequence>
<feature type="transmembrane region" description="Helical" evidence="14">
    <location>
        <begin position="34"/>
        <end position="54"/>
    </location>
</feature>
<evidence type="ECO:0000256" key="3">
    <source>
        <dbReference type="ARBA" id="ARBA00012438"/>
    </source>
</evidence>
<evidence type="ECO:0000256" key="1">
    <source>
        <dbReference type="ARBA" id="ARBA00000085"/>
    </source>
</evidence>
<keyword evidence="17" id="KW-1185">Reference proteome</keyword>
<keyword evidence="7 14" id="KW-0812">Transmembrane</keyword>
<dbReference type="SUPFAM" id="SSF55874">
    <property type="entry name" value="ATPase domain of HSP90 chaperone/DNA topoisomerase II/histidine kinase"/>
    <property type="match status" value="1"/>
</dbReference>
<dbReference type="PANTHER" id="PTHR45453:SF2">
    <property type="entry name" value="HISTIDINE KINASE"/>
    <property type="match status" value="1"/>
</dbReference>
<dbReference type="GO" id="GO:0005524">
    <property type="term" value="F:ATP binding"/>
    <property type="evidence" value="ECO:0007669"/>
    <property type="project" value="UniProtKB-KW"/>
</dbReference>
<proteinExistence type="predicted"/>
<evidence type="ECO:0000256" key="14">
    <source>
        <dbReference type="SAM" id="Phobius"/>
    </source>
</evidence>
<dbReference type="InterPro" id="IPR003594">
    <property type="entry name" value="HATPase_dom"/>
</dbReference>
<dbReference type="GO" id="GO:0004721">
    <property type="term" value="F:phosphoprotein phosphatase activity"/>
    <property type="evidence" value="ECO:0007669"/>
    <property type="project" value="TreeGrafter"/>
</dbReference>